<dbReference type="InterPro" id="IPR037682">
    <property type="entry name" value="TonB_C"/>
</dbReference>
<dbReference type="PANTHER" id="PTHR33446:SF2">
    <property type="entry name" value="PROTEIN TONB"/>
    <property type="match status" value="1"/>
</dbReference>
<protein>
    <submittedName>
        <fullName evidence="2">Outer membrane protein TonB</fullName>
    </submittedName>
</protein>
<dbReference type="PANTHER" id="PTHR33446">
    <property type="entry name" value="PROTEIN TONB-RELATED"/>
    <property type="match status" value="1"/>
</dbReference>
<dbReference type="InterPro" id="IPR051045">
    <property type="entry name" value="TonB-dependent_transducer"/>
</dbReference>
<sequence>MIVDEAPQLKGGEKALSKFYGKKSEHEIAENRKDGKTVYFQMVINQDGSVSDLEILLSQSMELEKEVRRIVGLMPKWIPGIKNGKVVRTKITQELTFIVPIQPQLLS</sequence>
<evidence type="ECO:0000313" key="3">
    <source>
        <dbReference type="Proteomes" id="UP000006073"/>
    </source>
</evidence>
<organism evidence="2 3">
    <name type="scientific">Indibacter alkaliphilus (strain CCUG 57479 / KCTC 22604 / LW1)</name>
    <dbReference type="NCBI Taxonomy" id="1189612"/>
    <lineage>
        <taxon>Bacteria</taxon>
        <taxon>Pseudomonadati</taxon>
        <taxon>Bacteroidota</taxon>
        <taxon>Cytophagia</taxon>
        <taxon>Cytophagales</taxon>
        <taxon>Cyclobacteriaceae</taxon>
    </lineage>
</organism>
<reference evidence="2 3" key="1">
    <citation type="journal article" date="2013" name="Genome Announc.">
        <title>Draft Genome Sequence of Indibacter alkaliphilus Strain LW1T, Isolated from Lonar Lake, a Haloalkaline Lake in the Buldana District of Maharashtra, India.</title>
        <authorList>
            <person name="Singh A."/>
            <person name="Kumar Jangir P."/>
            <person name="Sharma R."/>
            <person name="Singh A."/>
            <person name="Kumar Pinnaka A."/>
            <person name="Shivaji S."/>
        </authorList>
    </citation>
    <scope>NUCLEOTIDE SEQUENCE [LARGE SCALE GENOMIC DNA]</scope>
    <source>
        <strain evidence="3">CCUG 57479 / KCTC 22604 / LW1</strain>
    </source>
</reference>
<dbReference type="EMBL" id="ALWO02000005">
    <property type="protein sequence ID" value="EPA00273.1"/>
    <property type="molecule type" value="Genomic_DNA"/>
</dbReference>
<feature type="domain" description="TonB C-terminal" evidence="1">
    <location>
        <begin position="30"/>
        <end position="97"/>
    </location>
</feature>
<dbReference type="AlphaFoldDB" id="S2DMS6"/>
<comment type="caution">
    <text evidence="2">The sequence shown here is derived from an EMBL/GenBank/DDBJ whole genome shotgun (WGS) entry which is preliminary data.</text>
</comment>
<dbReference type="STRING" id="1189612.A33Q_0144"/>
<dbReference type="Pfam" id="PF03544">
    <property type="entry name" value="TonB_C"/>
    <property type="match status" value="1"/>
</dbReference>
<gene>
    <name evidence="2" type="ORF">A33Q_0144</name>
</gene>
<proteinExistence type="predicted"/>
<name>S2DMS6_INDAL</name>
<dbReference type="eggNOG" id="COG0810">
    <property type="taxonomic scope" value="Bacteria"/>
</dbReference>
<evidence type="ECO:0000313" key="2">
    <source>
        <dbReference type="EMBL" id="EPA00273.1"/>
    </source>
</evidence>
<dbReference type="GO" id="GO:0031992">
    <property type="term" value="F:energy transducer activity"/>
    <property type="evidence" value="ECO:0007669"/>
    <property type="project" value="TreeGrafter"/>
</dbReference>
<dbReference type="GO" id="GO:0055085">
    <property type="term" value="P:transmembrane transport"/>
    <property type="evidence" value="ECO:0007669"/>
    <property type="project" value="InterPro"/>
</dbReference>
<evidence type="ECO:0000259" key="1">
    <source>
        <dbReference type="Pfam" id="PF03544"/>
    </source>
</evidence>
<dbReference type="SUPFAM" id="SSF74653">
    <property type="entry name" value="TolA/TonB C-terminal domain"/>
    <property type="match status" value="1"/>
</dbReference>
<dbReference type="Gene3D" id="3.30.1150.10">
    <property type="match status" value="1"/>
</dbReference>
<dbReference type="GO" id="GO:0098797">
    <property type="term" value="C:plasma membrane protein complex"/>
    <property type="evidence" value="ECO:0007669"/>
    <property type="project" value="TreeGrafter"/>
</dbReference>
<keyword evidence="3" id="KW-1185">Reference proteome</keyword>
<dbReference type="Proteomes" id="UP000006073">
    <property type="component" value="Unassembled WGS sequence"/>
</dbReference>
<accession>S2DMS6</accession>